<sequence>MSSPNLILTEASQATLIKLDQITRNATKEFLHLPPHTADGVLYASNRNGGLGVPNLEVQIQSAIVRKCEALDMSSDVVIQASFQDKGESNTETVVGLRELKVLKEIENFQPSSRSSGEGEIDPMTAIRDIMPALQETNAG</sequence>
<name>A0A401SQ46_CHIPU</name>
<dbReference type="AlphaFoldDB" id="A0A401SQ46"/>
<evidence type="ECO:0000313" key="2">
    <source>
        <dbReference type="Proteomes" id="UP000287033"/>
    </source>
</evidence>
<evidence type="ECO:0000313" key="1">
    <source>
        <dbReference type="EMBL" id="GCC32507.1"/>
    </source>
</evidence>
<gene>
    <name evidence="1" type="ORF">chiPu_0010968</name>
</gene>
<comment type="caution">
    <text evidence="1">The sequence shown here is derived from an EMBL/GenBank/DDBJ whole genome shotgun (WGS) entry which is preliminary data.</text>
</comment>
<protein>
    <submittedName>
        <fullName evidence="1">Uncharacterized protein</fullName>
    </submittedName>
</protein>
<proteinExistence type="predicted"/>
<dbReference type="Proteomes" id="UP000287033">
    <property type="component" value="Unassembled WGS sequence"/>
</dbReference>
<reference evidence="1 2" key="1">
    <citation type="journal article" date="2018" name="Nat. Ecol. Evol.">
        <title>Shark genomes provide insights into elasmobranch evolution and the origin of vertebrates.</title>
        <authorList>
            <person name="Hara Y"/>
            <person name="Yamaguchi K"/>
            <person name="Onimaru K"/>
            <person name="Kadota M"/>
            <person name="Koyanagi M"/>
            <person name="Keeley SD"/>
            <person name="Tatsumi K"/>
            <person name="Tanaka K"/>
            <person name="Motone F"/>
            <person name="Kageyama Y"/>
            <person name="Nozu R"/>
            <person name="Adachi N"/>
            <person name="Nishimura O"/>
            <person name="Nakagawa R"/>
            <person name="Tanegashima C"/>
            <person name="Kiyatake I"/>
            <person name="Matsumoto R"/>
            <person name="Murakumo K"/>
            <person name="Nishida K"/>
            <person name="Terakita A"/>
            <person name="Kuratani S"/>
            <person name="Sato K"/>
            <person name="Hyodo S Kuraku.S."/>
        </authorList>
    </citation>
    <scope>NUCLEOTIDE SEQUENCE [LARGE SCALE GENOMIC DNA]</scope>
</reference>
<dbReference type="EMBL" id="BEZZ01000440">
    <property type="protein sequence ID" value="GCC32507.1"/>
    <property type="molecule type" value="Genomic_DNA"/>
</dbReference>
<accession>A0A401SQ46</accession>
<dbReference type="OrthoDB" id="8944631at2759"/>
<organism evidence="1 2">
    <name type="scientific">Chiloscyllium punctatum</name>
    <name type="common">Brownbanded bambooshark</name>
    <name type="synonym">Hemiscyllium punctatum</name>
    <dbReference type="NCBI Taxonomy" id="137246"/>
    <lineage>
        <taxon>Eukaryota</taxon>
        <taxon>Metazoa</taxon>
        <taxon>Chordata</taxon>
        <taxon>Craniata</taxon>
        <taxon>Vertebrata</taxon>
        <taxon>Chondrichthyes</taxon>
        <taxon>Elasmobranchii</taxon>
        <taxon>Galeomorphii</taxon>
        <taxon>Galeoidea</taxon>
        <taxon>Orectolobiformes</taxon>
        <taxon>Hemiscylliidae</taxon>
        <taxon>Chiloscyllium</taxon>
    </lineage>
</organism>
<keyword evidence="2" id="KW-1185">Reference proteome</keyword>